<dbReference type="InterPro" id="IPR001258">
    <property type="entry name" value="NHL_repeat"/>
</dbReference>
<name>A0A813WNY7_9BILA</name>
<dbReference type="GO" id="GO:0005829">
    <property type="term" value="C:cytosol"/>
    <property type="evidence" value="ECO:0007669"/>
    <property type="project" value="UniProtKB-UniRule"/>
</dbReference>
<comment type="catalytic activity">
    <reaction evidence="6">
        <text>6-methylsalicylate + H(+) = 3-methylphenol + CO2</text>
        <dbReference type="Rhea" id="RHEA:23112"/>
        <dbReference type="ChEBI" id="CHEBI:15378"/>
        <dbReference type="ChEBI" id="CHEBI:16526"/>
        <dbReference type="ChEBI" id="CHEBI:17231"/>
        <dbReference type="ChEBI" id="CHEBI:36658"/>
        <dbReference type="EC" id="4.1.1.52"/>
    </reaction>
    <physiologicalReaction direction="left-to-right" evidence="6">
        <dbReference type="Rhea" id="RHEA:23113"/>
    </physiologicalReaction>
</comment>
<evidence type="ECO:0000256" key="1">
    <source>
        <dbReference type="ARBA" id="ARBA00005871"/>
    </source>
</evidence>
<dbReference type="Gene3D" id="2.120.10.30">
    <property type="entry name" value="TolB, C-terminal domain"/>
    <property type="match status" value="1"/>
</dbReference>
<feature type="domain" description="Amidohydrolase-related" evidence="9">
    <location>
        <begin position="335"/>
        <end position="625"/>
    </location>
</feature>
<evidence type="ECO:0000256" key="2">
    <source>
        <dbReference type="ARBA" id="ARBA00022723"/>
    </source>
</evidence>
<dbReference type="GO" id="GO:0047596">
    <property type="term" value="F:6-methylsalicylate decarboxylase activity"/>
    <property type="evidence" value="ECO:0007669"/>
    <property type="project" value="UniProtKB-EC"/>
</dbReference>
<dbReference type="Proteomes" id="UP000663877">
    <property type="component" value="Unassembled WGS sequence"/>
</dbReference>
<keyword evidence="2" id="KW-0479">Metal-binding</keyword>
<dbReference type="Gene3D" id="3.20.20.140">
    <property type="entry name" value="Metal-dependent hydrolases"/>
    <property type="match status" value="1"/>
</dbReference>
<protein>
    <recommendedName>
        <fullName evidence="8">2-amino-3-carboxymuconate-6-semialdehyde decarboxylase</fullName>
        <ecNumber evidence="8">4.1.1.45</ecNumber>
    </recommendedName>
    <alternativeName>
        <fullName evidence="8">Picolinate carboxylase</fullName>
    </alternativeName>
</protein>
<dbReference type="GO" id="GO:1904985">
    <property type="term" value="P:negative regulation of quinolinate biosynthetic process"/>
    <property type="evidence" value="ECO:0007669"/>
    <property type="project" value="UniProtKB-UniRule"/>
</dbReference>
<evidence type="ECO:0000313" key="12">
    <source>
        <dbReference type="Proteomes" id="UP000663832"/>
    </source>
</evidence>
<gene>
    <name evidence="10" type="ORF">BJG266_LOCUS8370</name>
    <name evidence="11" type="ORF">QVE165_LOCUS29728</name>
</gene>
<dbReference type="InterPro" id="IPR032465">
    <property type="entry name" value="ACMSD"/>
</dbReference>
<dbReference type="EC" id="4.1.1.45" evidence="8"/>
<dbReference type="UniPathway" id="UPA00270"/>
<comment type="caution">
    <text evidence="10">The sequence shown here is derived from an EMBL/GenBank/DDBJ whole genome shotgun (WGS) entry which is preliminary data.</text>
</comment>
<evidence type="ECO:0000256" key="8">
    <source>
        <dbReference type="RuleBase" id="RU366045"/>
    </source>
</evidence>
<evidence type="ECO:0000256" key="5">
    <source>
        <dbReference type="ARBA" id="ARBA00023239"/>
    </source>
</evidence>
<evidence type="ECO:0000256" key="7">
    <source>
        <dbReference type="PROSITE-ProRule" id="PRU00504"/>
    </source>
</evidence>
<dbReference type="Pfam" id="PF01436">
    <property type="entry name" value="NHL"/>
    <property type="match status" value="2"/>
</dbReference>
<feature type="repeat" description="NHL" evidence="7">
    <location>
        <begin position="259"/>
        <end position="302"/>
    </location>
</feature>
<accession>A0A813WNY7</accession>
<dbReference type="Pfam" id="PF04909">
    <property type="entry name" value="Amidohydro_2"/>
    <property type="match status" value="1"/>
</dbReference>
<evidence type="ECO:0000256" key="3">
    <source>
        <dbReference type="ARBA" id="ARBA00022737"/>
    </source>
</evidence>
<comment type="pathway">
    <text evidence="8">Secondary metabolite metabolism; quinolate metabolism.</text>
</comment>
<evidence type="ECO:0000313" key="10">
    <source>
        <dbReference type="EMBL" id="CAF0860857.1"/>
    </source>
</evidence>
<comment type="catalytic activity">
    <reaction evidence="8">
        <text>2-amino-3-carboxymuconate 6-semialdehyde + H(+) = 2-aminomuconate 6-semialdehyde + CO2</text>
        <dbReference type="Rhea" id="RHEA:16557"/>
        <dbReference type="ChEBI" id="CHEBI:15378"/>
        <dbReference type="ChEBI" id="CHEBI:16526"/>
        <dbReference type="ChEBI" id="CHEBI:77634"/>
        <dbReference type="ChEBI" id="CHEBI:77803"/>
        <dbReference type="EC" id="4.1.1.45"/>
    </reaction>
</comment>
<dbReference type="AlphaFoldDB" id="A0A813WNY7"/>
<sequence>MITTSTVAITSTSSLTSTAIAPTTNMATSTMATSISPTTSFVTSWNTSGITVAGVTDVQGVTANKFNHPFCLVLDSARALYVTDQPNQRVQKWVVNASTGVTVAGQSNASTGITLKYLSYPSDLALDAKGNLFIVDGGNHRVVHWTMNATSATLVAGNGSAGSGNNQLSSPIGLAIDINVSTLYISDAGNHRIMKYLANATSGTVVAGGHGGGTNSSQLYNPRGIYFESSTNSLIIANNAAHNIVRWVLGATSWTLLAGSSTGLYGSTSTLLYNPSDVTLDPTGNMYVSDEGNQRIQLFLAGQSSGQTIIGVTGISENKTKTTDNISNNKNPRRIDTHHHIIPEFYAKAVEETGGDPSGWLTPKWSVEEAKEHMSHLNIETAIVSITAPGTKIYENDKKKGRILARKLNEFSNDLVKNNSKQFGFFASLPPLTDVEGTLNEIEYVHSTMKPDGYTLFTSYGLGQYLGHPLFRSIWTKLNELKSVVFIHPSEAPTPMVNRYLPQPLIDYPQETTRTASDIVLTGTRAAFPNVKIILSHAGGTLPFLAQRIAMAGSIPSLQCSRQSHQILTDFRSFYYDTALSSSIPQLMALLEFADPCKILFGSDVPYAPLPAVIDTTKSLDSFFQKNKIDKFENLWQSINRGNAKILFPGKIQD</sequence>
<feature type="repeat" description="NHL" evidence="7">
    <location>
        <begin position="118"/>
        <end position="148"/>
    </location>
</feature>
<dbReference type="InterPro" id="IPR032466">
    <property type="entry name" value="Metal_Hydrolase"/>
</dbReference>
<keyword evidence="5 8" id="KW-0456">Lyase</keyword>
<keyword evidence="12" id="KW-1185">Reference proteome</keyword>
<organism evidence="10 13">
    <name type="scientific">Adineta steineri</name>
    <dbReference type="NCBI Taxonomy" id="433720"/>
    <lineage>
        <taxon>Eukaryota</taxon>
        <taxon>Metazoa</taxon>
        <taxon>Spiralia</taxon>
        <taxon>Gnathifera</taxon>
        <taxon>Rotifera</taxon>
        <taxon>Eurotatoria</taxon>
        <taxon>Bdelloidea</taxon>
        <taxon>Adinetida</taxon>
        <taxon>Adinetidae</taxon>
        <taxon>Adineta</taxon>
    </lineage>
</organism>
<dbReference type="GO" id="GO:0019748">
    <property type="term" value="P:secondary metabolic process"/>
    <property type="evidence" value="ECO:0007669"/>
    <property type="project" value="TreeGrafter"/>
</dbReference>
<keyword evidence="8" id="KW-0210">Decarboxylase</keyword>
<comment type="subunit">
    <text evidence="8">Monomer.</text>
</comment>
<evidence type="ECO:0000256" key="4">
    <source>
        <dbReference type="ARBA" id="ARBA00022833"/>
    </source>
</evidence>
<evidence type="ECO:0000313" key="11">
    <source>
        <dbReference type="EMBL" id="CAF1273504.1"/>
    </source>
</evidence>
<dbReference type="GO" id="GO:0001760">
    <property type="term" value="F:aminocarboxymuconate-semialdehyde decarboxylase activity"/>
    <property type="evidence" value="ECO:0007669"/>
    <property type="project" value="UniProtKB-UniRule"/>
</dbReference>
<evidence type="ECO:0000259" key="9">
    <source>
        <dbReference type="Pfam" id="PF04909"/>
    </source>
</evidence>
<dbReference type="CDD" id="cd05819">
    <property type="entry name" value="NHL"/>
    <property type="match status" value="1"/>
</dbReference>
<dbReference type="EMBL" id="CAJNOM010000241">
    <property type="protein sequence ID" value="CAF1273504.1"/>
    <property type="molecule type" value="Genomic_DNA"/>
</dbReference>
<dbReference type="Proteomes" id="UP000663832">
    <property type="component" value="Unassembled WGS sequence"/>
</dbReference>
<dbReference type="InterPro" id="IPR011042">
    <property type="entry name" value="6-blade_b-propeller_TolB-like"/>
</dbReference>
<dbReference type="EMBL" id="CAJNOI010000026">
    <property type="protein sequence ID" value="CAF0860857.1"/>
    <property type="molecule type" value="Genomic_DNA"/>
</dbReference>
<dbReference type="InterPro" id="IPR006680">
    <property type="entry name" value="Amidohydro-rel"/>
</dbReference>
<comment type="function">
    <text evidence="8">Converts alpha-amino-beta-carboxymuconate-epsilon-semialdehyde (ACMS) to alpha-aminomuconate semialdehyde (AMS).</text>
</comment>
<evidence type="ECO:0000256" key="6">
    <source>
        <dbReference type="ARBA" id="ARBA00036832"/>
    </source>
</evidence>
<dbReference type="OrthoDB" id="9981771at2759"/>
<keyword evidence="4" id="KW-0862">Zinc</keyword>
<dbReference type="GO" id="GO:0016787">
    <property type="term" value="F:hydrolase activity"/>
    <property type="evidence" value="ECO:0007669"/>
    <property type="project" value="InterPro"/>
</dbReference>
<dbReference type="PROSITE" id="PS51125">
    <property type="entry name" value="NHL"/>
    <property type="match status" value="2"/>
</dbReference>
<dbReference type="GO" id="GO:0046872">
    <property type="term" value="F:metal ion binding"/>
    <property type="evidence" value="ECO:0007669"/>
    <property type="project" value="UniProtKB-KW"/>
</dbReference>
<dbReference type="SUPFAM" id="SSF63829">
    <property type="entry name" value="Calcium-dependent phosphotriesterase"/>
    <property type="match status" value="1"/>
</dbReference>
<reference evidence="10" key="1">
    <citation type="submission" date="2021-02" db="EMBL/GenBank/DDBJ databases">
        <authorList>
            <person name="Nowell W R."/>
        </authorList>
    </citation>
    <scope>NUCLEOTIDE SEQUENCE</scope>
</reference>
<dbReference type="SUPFAM" id="SSF51556">
    <property type="entry name" value="Metallo-dependent hydrolases"/>
    <property type="match status" value="1"/>
</dbReference>
<proteinExistence type="inferred from homology"/>
<comment type="similarity">
    <text evidence="1">Belongs to the metallo-dependent hydrolases superfamily. ACMSD family.</text>
</comment>
<dbReference type="PANTHER" id="PTHR21240">
    <property type="entry name" value="2-AMINO-3-CARBOXYLMUCONATE-6-SEMIALDEHYDE DECARBOXYLASE"/>
    <property type="match status" value="1"/>
</dbReference>
<dbReference type="PANTHER" id="PTHR21240:SF29">
    <property type="entry name" value="AMIDOHYDROLASE-RELATED DOMAIN-CONTAINING PROTEIN"/>
    <property type="match status" value="1"/>
</dbReference>
<evidence type="ECO:0000313" key="13">
    <source>
        <dbReference type="Proteomes" id="UP000663877"/>
    </source>
</evidence>
<keyword evidence="3" id="KW-0677">Repeat</keyword>